<evidence type="ECO:0000256" key="5">
    <source>
        <dbReference type="ARBA" id="ARBA00022989"/>
    </source>
</evidence>
<comment type="similarity">
    <text evidence="2 7">Belongs to the DedA family.</text>
</comment>
<dbReference type="Proteomes" id="UP000649739">
    <property type="component" value="Unassembled WGS sequence"/>
</dbReference>
<sequence length="233" mass="25527">MDTEQTRAVADQMAINPLDPKALIQTFGQIGIWAILFAETGLLIGFFLPGDSLLFLAGLAATPIADAAVGTRLSLGLLLVGAPIAAIVGAQLGHYLGARYGRRMFDRPDSRLFKREYVDKAEFYFNKYGPGKAVVLARFIPIVRTFLNPVAGMLGMPARRFLLWNVIGAILWTDGLILAGYLLAEQITKVIAPERIDRYILPAVALIIVISILPIAVELLRERRARRVNADGK</sequence>
<keyword evidence="4 7" id="KW-0812">Transmembrane</keyword>
<dbReference type="GO" id="GO:0005886">
    <property type="term" value="C:plasma membrane"/>
    <property type="evidence" value="ECO:0007669"/>
    <property type="project" value="UniProtKB-SubCell"/>
</dbReference>
<dbReference type="PANTHER" id="PTHR30353:SF0">
    <property type="entry name" value="TRANSMEMBRANE PROTEIN"/>
    <property type="match status" value="1"/>
</dbReference>
<comment type="caution">
    <text evidence="9">The sequence shown here is derived from an EMBL/GenBank/DDBJ whole genome shotgun (WGS) entry which is preliminary data.</text>
</comment>
<evidence type="ECO:0000259" key="8">
    <source>
        <dbReference type="Pfam" id="PF09335"/>
    </source>
</evidence>
<dbReference type="RefSeq" id="WP_373291247.1">
    <property type="nucleotide sequence ID" value="NZ_BMQB01000003.1"/>
</dbReference>
<keyword evidence="3 7" id="KW-1003">Cell membrane</keyword>
<feature type="transmembrane region" description="Helical" evidence="7">
    <location>
        <begin position="199"/>
        <end position="220"/>
    </location>
</feature>
<dbReference type="Pfam" id="PF09335">
    <property type="entry name" value="VTT_dom"/>
    <property type="match status" value="1"/>
</dbReference>
<accession>A0A8J3B9E2</accession>
<dbReference type="InterPro" id="IPR032816">
    <property type="entry name" value="VTT_dom"/>
</dbReference>
<evidence type="ECO:0000256" key="1">
    <source>
        <dbReference type="ARBA" id="ARBA00004651"/>
    </source>
</evidence>
<gene>
    <name evidence="9" type="ORF">GCM10010123_18720</name>
</gene>
<keyword evidence="5 7" id="KW-1133">Transmembrane helix</keyword>
<comment type="subcellular location">
    <subcellularLocation>
        <location evidence="1 7">Cell membrane</location>
        <topology evidence="1 7">Multi-pass membrane protein</topology>
    </subcellularLocation>
</comment>
<reference evidence="9" key="1">
    <citation type="journal article" date="2014" name="Int. J. Syst. Evol. Microbiol.">
        <title>Complete genome sequence of Corynebacterium casei LMG S-19264T (=DSM 44701T), isolated from a smear-ripened cheese.</title>
        <authorList>
            <consortium name="US DOE Joint Genome Institute (JGI-PGF)"/>
            <person name="Walter F."/>
            <person name="Albersmeier A."/>
            <person name="Kalinowski J."/>
            <person name="Ruckert C."/>
        </authorList>
    </citation>
    <scope>NUCLEOTIDE SEQUENCE</scope>
    <source>
        <strain evidence="9">JCM 3090</strain>
    </source>
</reference>
<dbReference type="PANTHER" id="PTHR30353">
    <property type="entry name" value="INNER MEMBRANE PROTEIN DEDA-RELATED"/>
    <property type="match status" value="1"/>
</dbReference>
<evidence type="ECO:0000256" key="6">
    <source>
        <dbReference type="ARBA" id="ARBA00023136"/>
    </source>
</evidence>
<feature type="transmembrane region" description="Helical" evidence="7">
    <location>
        <begin position="162"/>
        <end position="184"/>
    </location>
</feature>
<evidence type="ECO:0000313" key="10">
    <source>
        <dbReference type="Proteomes" id="UP000649739"/>
    </source>
</evidence>
<evidence type="ECO:0000256" key="7">
    <source>
        <dbReference type="RuleBase" id="RU367016"/>
    </source>
</evidence>
<feature type="transmembrane region" description="Helical" evidence="7">
    <location>
        <begin position="75"/>
        <end position="97"/>
    </location>
</feature>
<reference evidence="9" key="2">
    <citation type="submission" date="2020-09" db="EMBL/GenBank/DDBJ databases">
        <authorList>
            <person name="Sun Q."/>
            <person name="Ohkuma M."/>
        </authorList>
    </citation>
    <scope>NUCLEOTIDE SEQUENCE</scope>
    <source>
        <strain evidence="9">JCM 3090</strain>
    </source>
</reference>
<organism evidence="9 10">
    <name type="scientific">Pilimelia anulata</name>
    <dbReference type="NCBI Taxonomy" id="53371"/>
    <lineage>
        <taxon>Bacteria</taxon>
        <taxon>Bacillati</taxon>
        <taxon>Actinomycetota</taxon>
        <taxon>Actinomycetes</taxon>
        <taxon>Micromonosporales</taxon>
        <taxon>Micromonosporaceae</taxon>
        <taxon>Pilimelia</taxon>
    </lineage>
</organism>
<keyword evidence="10" id="KW-1185">Reference proteome</keyword>
<evidence type="ECO:0000256" key="2">
    <source>
        <dbReference type="ARBA" id="ARBA00010792"/>
    </source>
</evidence>
<proteinExistence type="inferred from homology"/>
<dbReference type="AlphaFoldDB" id="A0A8J3B9E2"/>
<protein>
    <submittedName>
        <fullName evidence="9">Membrane protein</fullName>
    </submittedName>
</protein>
<evidence type="ECO:0000313" key="9">
    <source>
        <dbReference type="EMBL" id="GGJ89327.1"/>
    </source>
</evidence>
<evidence type="ECO:0000256" key="4">
    <source>
        <dbReference type="ARBA" id="ARBA00022692"/>
    </source>
</evidence>
<feature type="domain" description="VTT" evidence="8">
    <location>
        <begin position="49"/>
        <end position="181"/>
    </location>
</feature>
<feature type="transmembrane region" description="Helical" evidence="7">
    <location>
        <begin position="30"/>
        <end position="48"/>
    </location>
</feature>
<evidence type="ECO:0000256" key="3">
    <source>
        <dbReference type="ARBA" id="ARBA00022475"/>
    </source>
</evidence>
<dbReference type="EMBL" id="BMQB01000003">
    <property type="protein sequence ID" value="GGJ89327.1"/>
    <property type="molecule type" value="Genomic_DNA"/>
</dbReference>
<keyword evidence="6 7" id="KW-0472">Membrane</keyword>
<dbReference type="InterPro" id="IPR032818">
    <property type="entry name" value="DedA-like"/>
</dbReference>
<name>A0A8J3B9E2_9ACTN</name>